<dbReference type="GO" id="GO:0016628">
    <property type="term" value="F:oxidoreductase activity, acting on the CH-CH group of donors, NAD or NADP as acceptor"/>
    <property type="evidence" value="ECO:0007669"/>
    <property type="project" value="InterPro"/>
</dbReference>
<dbReference type="RefSeq" id="WP_084036605.1">
    <property type="nucleotide sequence ID" value="NZ_CP066007.1"/>
</dbReference>
<dbReference type="SUPFAM" id="SSF51905">
    <property type="entry name" value="FAD/NAD(P)-binding domain"/>
    <property type="match status" value="1"/>
</dbReference>
<evidence type="ECO:0000313" key="2">
    <source>
        <dbReference type="EMBL" id="QQB46494.1"/>
    </source>
</evidence>
<dbReference type="InterPro" id="IPR011777">
    <property type="entry name" value="Geranylgeranyl_Rdtase_fam"/>
</dbReference>
<accession>A0A7T4EFM2</accession>
<sequence>MRAMEFFPEVAIIGAGPAGSAAAIHLQDKDVLLIDSAEFPRDKTCGDGLTPRAMRELSALGIDLPFRTRGLKLHGFGRTAEIPWEWGVGSAMRRQKFDALLYNRAPAQKLTGVATSPVVENGRVVRFQVGEHVVHPQVVLVADGVRSTFGTQLGRVWHKQQVYGIAARSYCTSTRSSEPWIHSHFGDLPGYGWFFPLVDAANVGCGALSTAARPAKVNTKKLLRFYASSIQEEFGLGEPTSVTSAALPMGGSVSGVSGRNWALLGDSACCVNPLNGEGIDYALETARLAASLIDEDLRVWPSVLREHYGETFTLARSLAKLLTYPRMLPTFGPLAFRTPLRTLLMPTVARAMGNLIDDSDRDLAARVWHAAGKATRSLNTAPLWG</sequence>
<dbReference type="InterPro" id="IPR002938">
    <property type="entry name" value="FAD-bd"/>
</dbReference>
<reference evidence="2 3" key="1">
    <citation type="submission" date="2020-12" db="EMBL/GenBank/DDBJ databases">
        <title>FDA dAtabase for Regulatory Grade micrObial Sequences (FDA-ARGOS): Supporting development and validation of Infectious Disease Dx tests.</title>
        <authorList>
            <person name="Sproer C."/>
            <person name="Gronow S."/>
            <person name="Severitt S."/>
            <person name="Schroder I."/>
            <person name="Tallon L."/>
            <person name="Sadzewicz L."/>
            <person name="Zhao X."/>
            <person name="Boylan J."/>
            <person name="Ott S."/>
            <person name="Bowen H."/>
            <person name="Vavikolanu K."/>
            <person name="Mehta A."/>
            <person name="Aluvathingal J."/>
            <person name="Nadendla S."/>
            <person name="Lowell S."/>
            <person name="Myers T."/>
            <person name="Yan Y."/>
            <person name="Sichtig H."/>
        </authorList>
    </citation>
    <scope>NUCLEOTIDE SEQUENCE [LARGE SCALE GENOMIC DNA]</scope>
    <source>
        <strain evidence="2 3">FDAARGOS_1053</strain>
    </source>
</reference>
<dbReference type="Gene3D" id="3.50.50.60">
    <property type="entry name" value="FAD/NAD(P)-binding domain"/>
    <property type="match status" value="1"/>
</dbReference>
<name>A0A7T4EFM2_9CORY</name>
<dbReference type="GO" id="GO:0071949">
    <property type="term" value="F:FAD binding"/>
    <property type="evidence" value="ECO:0007669"/>
    <property type="project" value="InterPro"/>
</dbReference>
<dbReference type="PANTHER" id="PTHR42685:SF22">
    <property type="entry name" value="CONDITIONED MEDIUM FACTOR RECEPTOR 1"/>
    <property type="match status" value="1"/>
</dbReference>
<dbReference type="Pfam" id="PF01494">
    <property type="entry name" value="FAD_binding_3"/>
    <property type="match status" value="1"/>
</dbReference>
<dbReference type="PRINTS" id="PR00420">
    <property type="entry name" value="RNGMNOXGNASE"/>
</dbReference>
<dbReference type="NCBIfam" id="TIGR02032">
    <property type="entry name" value="GG-red-SF"/>
    <property type="match status" value="1"/>
</dbReference>
<dbReference type="EMBL" id="CP066007">
    <property type="protein sequence ID" value="QQB46494.1"/>
    <property type="molecule type" value="Genomic_DNA"/>
</dbReference>
<dbReference type="InterPro" id="IPR036188">
    <property type="entry name" value="FAD/NAD-bd_sf"/>
</dbReference>
<dbReference type="PANTHER" id="PTHR42685">
    <property type="entry name" value="GERANYLGERANYL DIPHOSPHATE REDUCTASE"/>
    <property type="match status" value="1"/>
</dbReference>
<proteinExistence type="predicted"/>
<dbReference type="AlphaFoldDB" id="A0A7T4EFM2"/>
<feature type="domain" description="FAD-binding" evidence="1">
    <location>
        <begin position="9"/>
        <end position="291"/>
    </location>
</feature>
<evidence type="ECO:0000259" key="1">
    <source>
        <dbReference type="Pfam" id="PF01494"/>
    </source>
</evidence>
<protein>
    <submittedName>
        <fullName evidence="2">Geranylgeranyl reductase family protein</fullName>
    </submittedName>
</protein>
<gene>
    <name evidence="2" type="ORF">I6I10_00600</name>
</gene>
<dbReference type="GeneID" id="92759197"/>
<evidence type="ECO:0000313" key="3">
    <source>
        <dbReference type="Proteomes" id="UP000596145"/>
    </source>
</evidence>
<dbReference type="InterPro" id="IPR050407">
    <property type="entry name" value="Geranylgeranyl_reductase"/>
</dbReference>
<dbReference type="OrthoDB" id="9795712at2"/>
<organism evidence="2 3">
    <name type="scientific">Corynebacterium glucuronolyticum</name>
    <dbReference type="NCBI Taxonomy" id="39791"/>
    <lineage>
        <taxon>Bacteria</taxon>
        <taxon>Bacillati</taxon>
        <taxon>Actinomycetota</taxon>
        <taxon>Actinomycetes</taxon>
        <taxon>Mycobacteriales</taxon>
        <taxon>Corynebacteriaceae</taxon>
        <taxon>Corynebacterium</taxon>
    </lineage>
</organism>
<dbReference type="Proteomes" id="UP000596145">
    <property type="component" value="Chromosome"/>
</dbReference>